<evidence type="ECO:0000313" key="2">
    <source>
        <dbReference type="EMBL" id="KAF2556541.1"/>
    </source>
</evidence>
<name>A0A8S9HBM3_BRACR</name>
<dbReference type="Proteomes" id="UP000712281">
    <property type="component" value="Unassembled WGS sequence"/>
</dbReference>
<evidence type="ECO:0000256" key="1">
    <source>
        <dbReference type="SAM" id="MobiDB-lite"/>
    </source>
</evidence>
<feature type="compositionally biased region" description="Polar residues" evidence="1">
    <location>
        <begin position="1"/>
        <end position="10"/>
    </location>
</feature>
<evidence type="ECO:0000313" key="3">
    <source>
        <dbReference type="Proteomes" id="UP000712281"/>
    </source>
</evidence>
<dbReference type="AlphaFoldDB" id="A0A8S9HBM3"/>
<reference evidence="2" key="1">
    <citation type="submission" date="2019-12" db="EMBL/GenBank/DDBJ databases">
        <title>Genome sequencing and annotation of Brassica cretica.</title>
        <authorList>
            <person name="Studholme D.J."/>
            <person name="Sarris P.F."/>
        </authorList>
    </citation>
    <scope>NUCLEOTIDE SEQUENCE</scope>
    <source>
        <strain evidence="2">PFS-001/15</strain>
        <tissue evidence="2">Leaf</tissue>
    </source>
</reference>
<sequence length="187" mass="21274">MRSAPNTSRVGTRRTATTAAIPEEAVQETSNETHEAFKKELEARPDWRTPIFKYIKDGELPAERWEARKIKARNKYMEPYQNRDQTVQDSSADVRLPSRTAQDDRAVYRLDRTSTRPSQPSREAKVNIPVSCQVILQVNISSLVGLDVTFQTTIEADSIIRSFRNLVCRLSNHPVLPSLASSYPKSR</sequence>
<proteinExistence type="predicted"/>
<organism evidence="2 3">
    <name type="scientific">Brassica cretica</name>
    <name type="common">Mustard</name>
    <dbReference type="NCBI Taxonomy" id="69181"/>
    <lineage>
        <taxon>Eukaryota</taxon>
        <taxon>Viridiplantae</taxon>
        <taxon>Streptophyta</taxon>
        <taxon>Embryophyta</taxon>
        <taxon>Tracheophyta</taxon>
        <taxon>Spermatophyta</taxon>
        <taxon>Magnoliopsida</taxon>
        <taxon>eudicotyledons</taxon>
        <taxon>Gunneridae</taxon>
        <taxon>Pentapetalae</taxon>
        <taxon>rosids</taxon>
        <taxon>malvids</taxon>
        <taxon>Brassicales</taxon>
        <taxon>Brassicaceae</taxon>
        <taxon>Brassiceae</taxon>
        <taxon>Brassica</taxon>
    </lineage>
</organism>
<comment type="caution">
    <text evidence="2">The sequence shown here is derived from an EMBL/GenBank/DDBJ whole genome shotgun (WGS) entry which is preliminary data.</text>
</comment>
<dbReference type="EMBL" id="QGKW02001940">
    <property type="protein sequence ID" value="KAF2556541.1"/>
    <property type="molecule type" value="Genomic_DNA"/>
</dbReference>
<protein>
    <submittedName>
        <fullName evidence="2">Uncharacterized protein</fullName>
    </submittedName>
</protein>
<gene>
    <name evidence="2" type="ORF">F2Q68_00016137</name>
</gene>
<feature type="region of interest" description="Disordered" evidence="1">
    <location>
        <begin position="1"/>
        <end position="33"/>
    </location>
</feature>
<accession>A0A8S9HBM3</accession>